<keyword evidence="8" id="KW-0443">Lipid metabolism</keyword>
<evidence type="ECO:0000313" key="11">
    <source>
        <dbReference type="Proteomes" id="UP000829196"/>
    </source>
</evidence>
<dbReference type="Pfam" id="PF01764">
    <property type="entry name" value="Lipase_3"/>
    <property type="match status" value="1"/>
</dbReference>
<keyword evidence="5" id="KW-0378">Hydrolase</keyword>
<evidence type="ECO:0000256" key="6">
    <source>
        <dbReference type="ARBA" id="ARBA00022946"/>
    </source>
</evidence>
<reference evidence="10" key="1">
    <citation type="journal article" date="2022" name="Front. Genet.">
        <title>Chromosome-Scale Assembly of the Dendrobium nobile Genome Provides Insights Into the Molecular Mechanism of the Biosynthesis of the Medicinal Active Ingredient of Dendrobium.</title>
        <authorList>
            <person name="Xu Q."/>
            <person name="Niu S.-C."/>
            <person name="Li K.-L."/>
            <person name="Zheng P.-J."/>
            <person name="Zhang X.-J."/>
            <person name="Jia Y."/>
            <person name="Liu Y."/>
            <person name="Niu Y.-X."/>
            <person name="Yu L.-H."/>
            <person name="Chen D.-F."/>
            <person name="Zhang G.-Q."/>
        </authorList>
    </citation>
    <scope>NUCLEOTIDE SEQUENCE</scope>
    <source>
        <tissue evidence="10">Leaf</tissue>
    </source>
</reference>
<dbReference type="InterPro" id="IPR002921">
    <property type="entry name" value="Fungal_lipase-type"/>
</dbReference>
<keyword evidence="11" id="KW-1185">Reference proteome</keyword>
<comment type="subcellular location">
    <subcellularLocation>
        <location evidence="1">Plastid</location>
        <location evidence="1">Chloroplast</location>
    </subcellularLocation>
</comment>
<evidence type="ECO:0000256" key="7">
    <source>
        <dbReference type="ARBA" id="ARBA00022963"/>
    </source>
</evidence>
<protein>
    <recommendedName>
        <fullName evidence="9">Fungal lipase-type domain-containing protein</fullName>
    </recommendedName>
</protein>
<dbReference type="GO" id="GO:0016042">
    <property type="term" value="P:lipid catabolic process"/>
    <property type="evidence" value="ECO:0007669"/>
    <property type="project" value="UniProtKB-KW"/>
</dbReference>
<dbReference type="GO" id="GO:0009507">
    <property type="term" value="C:chloroplast"/>
    <property type="evidence" value="ECO:0007669"/>
    <property type="project" value="UniProtKB-SubCell"/>
</dbReference>
<dbReference type="PANTHER" id="PTHR31403">
    <property type="entry name" value="PHOSPHOLIPASE A1-IBETA2, CHLOROPLASTIC"/>
    <property type="match status" value="1"/>
</dbReference>
<keyword evidence="3" id="KW-0150">Chloroplast</keyword>
<comment type="similarity">
    <text evidence="2">Belongs to the AB hydrolase superfamily. Lipase family.</text>
</comment>
<dbReference type="Gene3D" id="3.40.50.1820">
    <property type="entry name" value="alpha/beta hydrolase"/>
    <property type="match status" value="1"/>
</dbReference>
<proteinExistence type="inferred from homology"/>
<dbReference type="CDD" id="cd00519">
    <property type="entry name" value="Lipase_3"/>
    <property type="match status" value="1"/>
</dbReference>
<accession>A0A8T3C5T2</accession>
<keyword evidence="7" id="KW-0442">Lipid degradation</keyword>
<dbReference type="GO" id="GO:0004620">
    <property type="term" value="F:phospholipase activity"/>
    <property type="evidence" value="ECO:0007669"/>
    <property type="project" value="TreeGrafter"/>
</dbReference>
<evidence type="ECO:0000256" key="4">
    <source>
        <dbReference type="ARBA" id="ARBA00022640"/>
    </source>
</evidence>
<gene>
    <name evidence="10" type="ORF">KFK09_001793</name>
</gene>
<dbReference type="SMR" id="A0A8T3C5T2"/>
<dbReference type="AlphaFoldDB" id="A0A8T3C5T2"/>
<comment type="caution">
    <text evidence="10">The sequence shown here is derived from an EMBL/GenBank/DDBJ whole genome shotgun (WGS) entry which is preliminary data.</text>
</comment>
<name>A0A8T3C5T2_DENNO</name>
<dbReference type="SUPFAM" id="SSF53474">
    <property type="entry name" value="alpha/beta-Hydrolases"/>
    <property type="match status" value="1"/>
</dbReference>
<evidence type="ECO:0000256" key="8">
    <source>
        <dbReference type="ARBA" id="ARBA00023098"/>
    </source>
</evidence>
<evidence type="ECO:0000313" key="10">
    <source>
        <dbReference type="EMBL" id="KAI0529246.1"/>
    </source>
</evidence>
<evidence type="ECO:0000256" key="2">
    <source>
        <dbReference type="ARBA" id="ARBA00010701"/>
    </source>
</evidence>
<keyword evidence="4" id="KW-0934">Plastid</keyword>
<dbReference type="OrthoDB" id="426718at2759"/>
<dbReference type="EMBL" id="JAGYWB010000002">
    <property type="protein sequence ID" value="KAI0529246.1"/>
    <property type="molecule type" value="Genomic_DNA"/>
</dbReference>
<evidence type="ECO:0000256" key="3">
    <source>
        <dbReference type="ARBA" id="ARBA00022528"/>
    </source>
</evidence>
<evidence type="ECO:0000259" key="9">
    <source>
        <dbReference type="Pfam" id="PF01764"/>
    </source>
</evidence>
<organism evidence="10 11">
    <name type="scientific">Dendrobium nobile</name>
    <name type="common">Orchid</name>
    <dbReference type="NCBI Taxonomy" id="94219"/>
    <lineage>
        <taxon>Eukaryota</taxon>
        <taxon>Viridiplantae</taxon>
        <taxon>Streptophyta</taxon>
        <taxon>Embryophyta</taxon>
        <taxon>Tracheophyta</taxon>
        <taxon>Spermatophyta</taxon>
        <taxon>Magnoliopsida</taxon>
        <taxon>Liliopsida</taxon>
        <taxon>Asparagales</taxon>
        <taxon>Orchidaceae</taxon>
        <taxon>Epidendroideae</taxon>
        <taxon>Malaxideae</taxon>
        <taxon>Dendrobiinae</taxon>
        <taxon>Dendrobium</taxon>
    </lineage>
</organism>
<evidence type="ECO:0000256" key="1">
    <source>
        <dbReference type="ARBA" id="ARBA00004229"/>
    </source>
</evidence>
<feature type="domain" description="Fungal lipase-type" evidence="9">
    <location>
        <begin position="170"/>
        <end position="320"/>
    </location>
</feature>
<evidence type="ECO:0000256" key="5">
    <source>
        <dbReference type="ARBA" id="ARBA00022801"/>
    </source>
</evidence>
<keyword evidence="6" id="KW-0809">Transit peptide</keyword>
<dbReference type="InterPro" id="IPR029058">
    <property type="entry name" value="AB_hydrolase_fold"/>
</dbReference>
<dbReference type="Proteomes" id="UP000829196">
    <property type="component" value="Unassembled WGS sequence"/>
</dbReference>
<dbReference type="PANTHER" id="PTHR31403:SF54">
    <property type="entry name" value="PHOSPHOLIPASE A(1) DAD1, CHLOROPLASTIC"/>
    <property type="match status" value="1"/>
</dbReference>
<sequence>MSPSTLTVSAISHPTFFIPTYHIAHITRRISSTANIHPPATLRLGKRWMEFQGANNWDGLLYPLNPTLRAEILRYGSFVQAAYTCCDLDPFSSSYATCRFPKHSLLRLSGLPSSGYRVTRNLHATSTSRLPRWAADAAPSFISRQSSCIGFVAVCNNDTELSRLGRRDVVISLRGTVTFLEWLDNLHASLTPFCSTKPERSEHKPMVERGFLNLFTSASPEYHSLRDQIRKVVRCLLNEFDSGPAISFTFTGHSLGAALAVLAADDVKAMVGRTGPMVTVVSFGGPRVGNASFGRRMEAQGSKVLRIVNTNDIITRVPGFVHNSEKESLASNWLLSKTGWVYADIGRELRLRGSRNANVVACHDLKHYLHLVNQLSDACPNFTSEEENPRKWRGPAFVPGDVY</sequence>